<dbReference type="PANTHER" id="PTHR31623">
    <property type="entry name" value="F21J9.9"/>
    <property type="match status" value="1"/>
</dbReference>
<reference evidence="4" key="1">
    <citation type="submission" date="2018-01" db="EMBL/GenBank/DDBJ databases">
        <authorList>
            <person name="Mao J.F."/>
        </authorList>
    </citation>
    <scope>NUCLEOTIDE SEQUENCE</scope>
    <source>
        <strain evidence="4">Huo1</strain>
        <tissue evidence="4">Leaf</tissue>
    </source>
</reference>
<evidence type="ECO:0000256" key="1">
    <source>
        <dbReference type="ARBA" id="ARBA00009861"/>
    </source>
</evidence>
<evidence type="ECO:0000256" key="3">
    <source>
        <dbReference type="ARBA" id="ARBA00023315"/>
    </source>
</evidence>
<dbReference type="PANTHER" id="PTHR31623:SF70">
    <property type="entry name" value="TRANSFERASE, CHLORAMPHENICOL ACETYLTRANSFERASE-LIKE DOMAIN PROTEIN"/>
    <property type="match status" value="1"/>
</dbReference>
<dbReference type="Proteomes" id="UP000298416">
    <property type="component" value="Unassembled WGS sequence"/>
</dbReference>
<dbReference type="GO" id="GO:0016746">
    <property type="term" value="F:acyltransferase activity"/>
    <property type="evidence" value="ECO:0007669"/>
    <property type="project" value="UniProtKB-KW"/>
</dbReference>
<dbReference type="EMBL" id="PNBA02000014">
    <property type="protein sequence ID" value="KAG6400875.1"/>
    <property type="molecule type" value="Genomic_DNA"/>
</dbReference>
<organism evidence="4">
    <name type="scientific">Salvia splendens</name>
    <name type="common">Scarlet sage</name>
    <dbReference type="NCBI Taxonomy" id="180675"/>
    <lineage>
        <taxon>Eukaryota</taxon>
        <taxon>Viridiplantae</taxon>
        <taxon>Streptophyta</taxon>
        <taxon>Embryophyta</taxon>
        <taxon>Tracheophyta</taxon>
        <taxon>Spermatophyta</taxon>
        <taxon>Magnoliopsida</taxon>
        <taxon>eudicotyledons</taxon>
        <taxon>Gunneridae</taxon>
        <taxon>Pentapetalae</taxon>
        <taxon>asterids</taxon>
        <taxon>lamiids</taxon>
        <taxon>Lamiales</taxon>
        <taxon>Lamiaceae</taxon>
        <taxon>Nepetoideae</taxon>
        <taxon>Mentheae</taxon>
        <taxon>Salviinae</taxon>
        <taxon>Salvia</taxon>
        <taxon>Salvia subgen. Calosphace</taxon>
        <taxon>core Calosphace</taxon>
    </lineage>
</organism>
<evidence type="ECO:0000313" key="4">
    <source>
        <dbReference type="EMBL" id="KAG6400875.1"/>
    </source>
</evidence>
<name>A0A8X8WS76_SALSN</name>
<dbReference type="AlphaFoldDB" id="A0A8X8WS76"/>
<proteinExistence type="inferred from homology"/>
<keyword evidence="5" id="KW-1185">Reference proteome</keyword>
<reference evidence="4" key="2">
    <citation type="submission" date="2020-08" db="EMBL/GenBank/DDBJ databases">
        <title>Plant Genome Project.</title>
        <authorList>
            <person name="Zhang R.-G."/>
        </authorList>
    </citation>
    <scope>NUCLEOTIDE SEQUENCE</scope>
    <source>
        <strain evidence="4">Huo1</strain>
        <tissue evidence="4">Leaf</tissue>
    </source>
</reference>
<evidence type="ECO:0000256" key="2">
    <source>
        <dbReference type="ARBA" id="ARBA00022679"/>
    </source>
</evidence>
<evidence type="ECO:0000313" key="5">
    <source>
        <dbReference type="Proteomes" id="UP000298416"/>
    </source>
</evidence>
<accession>A0A8X8WS76</accession>
<gene>
    <name evidence="4" type="ORF">SASPL_137720</name>
</gene>
<keyword evidence="2" id="KW-0808">Transferase</keyword>
<dbReference type="Pfam" id="PF02458">
    <property type="entry name" value="Transferase"/>
    <property type="match status" value="1"/>
</dbReference>
<sequence length="423" mass="47242">MKIQKINTQLIKPLTPTPPNLTNYKISFLDKCLSPMNLAVLLFYQSKPESQPHLQESLARILVDFYPLAGRYIKEQSLVHCNDDGAEFVTAQATDVDLNDVIGTNDADILQHVYPDSYYRCDEDASNPLLSIQATHFPCGGAIIAVSVSHRIFDIPSITTFISAWSSVHHPNKSVQVTPSFNIPSLLPCKEHNFGVHLKRSSAEEPKIIAKRLLFDKAALASLKSKLKPNTISDGEIVSGVIAKALVRLDRAKHGKNREFVVFQPINMRERTIPPQSKHVCANLTFTTLTAPVAASEEIEVQEIVDVIGEGVRANVAELAGILSRDTDGRDIIIKSLGSLMKAISNRETNFIVFSDCSEFEFYEADFGWGKPVWTTITPQRLRSNATVLMRNREGDGIEAWVHLYQDDMPRFQEDEDITPFAH</sequence>
<dbReference type="Gene3D" id="3.30.559.10">
    <property type="entry name" value="Chloramphenicol acetyltransferase-like domain"/>
    <property type="match status" value="2"/>
</dbReference>
<comment type="caution">
    <text evidence="4">The sequence shown here is derived from an EMBL/GenBank/DDBJ whole genome shotgun (WGS) entry which is preliminary data.</text>
</comment>
<keyword evidence="3" id="KW-0012">Acyltransferase</keyword>
<comment type="similarity">
    <text evidence="1">Belongs to the plant acyltransferase family.</text>
</comment>
<protein>
    <submittedName>
        <fullName evidence="4">Uncharacterized protein</fullName>
    </submittedName>
</protein>
<dbReference type="InterPro" id="IPR023213">
    <property type="entry name" value="CAT-like_dom_sf"/>
</dbReference>
<dbReference type="OrthoDB" id="880522at2759"/>